<dbReference type="EMBL" id="HBUE01015538">
    <property type="protein sequence ID" value="CAG6450376.1"/>
    <property type="molecule type" value="Transcribed_RNA"/>
</dbReference>
<dbReference type="AlphaFoldDB" id="A0A8D8EX11"/>
<feature type="region of interest" description="Disordered" evidence="1">
    <location>
        <begin position="140"/>
        <end position="188"/>
    </location>
</feature>
<evidence type="ECO:0000256" key="1">
    <source>
        <dbReference type="SAM" id="MobiDB-lite"/>
    </source>
</evidence>
<dbReference type="EMBL" id="HBUE01015534">
    <property type="protein sequence ID" value="CAG6450371.1"/>
    <property type="molecule type" value="Transcribed_RNA"/>
</dbReference>
<evidence type="ECO:0000313" key="2">
    <source>
        <dbReference type="EMBL" id="CAG6450371.1"/>
    </source>
</evidence>
<reference evidence="2" key="1">
    <citation type="submission" date="2021-05" db="EMBL/GenBank/DDBJ databases">
        <authorList>
            <person name="Alioto T."/>
            <person name="Alioto T."/>
            <person name="Gomez Garrido J."/>
        </authorList>
    </citation>
    <scope>NUCLEOTIDE SEQUENCE</scope>
</reference>
<protein>
    <submittedName>
        <fullName evidence="2">(northern house mosquito) hypothetical protein</fullName>
    </submittedName>
</protein>
<dbReference type="EMBL" id="HBUE01338095">
    <property type="protein sequence ID" value="CAG6597205.1"/>
    <property type="molecule type" value="Transcribed_RNA"/>
</dbReference>
<organism evidence="2">
    <name type="scientific">Culex pipiens</name>
    <name type="common">House mosquito</name>
    <dbReference type="NCBI Taxonomy" id="7175"/>
    <lineage>
        <taxon>Eukaryota</taxon>
        <taxon>Metazoa</taxon>
        <taxon>Ecdysozoa</taxon>
        <taxon>Arthropoda</taxon>
        <taxon>Hexapoda</taxon>
        <taxon>Insecta</taxon>
        <taxon>Pterygota</taxon>
        <taxon>Neoptera</taxon>
        <taxon>Endopterygota</taxon>
        <taxon>Diptera</taxon>
        <taxon>Nematocera</taxon>
        <taxon>Culicoidea</taxon>
        <taxon>Culicidae</taxon>
        <taxon>Culicinae</taxon>
        <taxon>Culicini</taxon>
        <taxon>Culex</taxon>
        <taxon>Culex</taxon>
    </lineage>
</organism>
<proteinExistence type="predicted"/>
<sequence length="188" mass="21059">MHLPSYLGRQNRAQRFLPPMIVTPPPSPRKTPSTTSRPGRRIRIGVPPSTRRHFRTVIAHHPHITIRHRTIEVTVDPIITIPVAVGNLTTAAVAATTEVATIPLPRSETSRPVLQLLTKTNTRKSQLPGKMSCSRRAICPDQRSTCRPPRATTSMVPQRRRRPPMEVISPPAAGASRRRNRSRRIRPT</sequence>
<feature type="region of interest" description="Disordered" evidence="1">
    <location>
        <begin position="14"/>
        <end position="41"/>
    </location>
</feature>
<feature type="compositionally biased region" description="Basic residues" evidence="1">
    <location>
        <begin position="176"/>
        <end position="188"/>
    </location>
</feature>
<dbReference type="EMBL" id="HBUE01231292">
    <property type="protein sequence ID" value="CAG6545066.1"/>
    <property type="molecule type" value="Transcribed_RNA"/>
</dbReference>
<accession>A0A8D8EX11</accession>
<name>A0A8D8EX11_CULPI</name>